<sequence length="464" mass="53960">MKRTFLLLTLLTCIKLSAQQGVPKLTGKIEISIEQGTLEGDLTLSDFPHINDYYIRINSGLNILHIKALEPEEFLIQYSRAFNDTTSTGESNAYYFKDGNGKGKFLPKSIQFKYVGKFPVVKDTIENYSRKDWKGNIAFNHNSVRADGFQSAWYPVLYDITNDKTYEHLTYDIEIICNDCSTLYANGSKPVKAQKQNFKSEFPQELTLFCGNYDFAELDNTYFLNSGMGEKEIETFGKLINDYKAFYAKKLNRPFDQPVSFIQTTPTSKKDGWMFVSYPTIFSIGWNNGLKNIVDPKYQKFWRPYIAHELGHYYFGTVKVFNSELGDMMSEGFAELLSLQLTKDIMGEELYKQKIDEKIEHLKKFSPKPFGKVKSETEYENRQLYVYDYAPLIFTAIKKEIGEEKMWKWLIQILETETTFTNYDFLISTLQTTLNDKKLMELIEKQYLTNDNSLKNTIDKITME</sequence>
<dbReference type="EMBL" id="FOOH01000018">
    <property type="protein sequence ID" value="SFF98808.1"/>
    <property type="molecule type" value="Genomic_DNA"/>
</dbReference>
<dbReference type="Proteomes" id="UP000199116">
    <property type="component" value="Unassembled WGS sequence"/>
</dbReference>
<dbReference type="InterPro" id="IPR027268">
    <property type="entry name" value="Peptidase_M4/M1_CTD_sf"/>
</dbReference>
<gene>
    <name evidence="1" type="ORF">SAMN04488033_11880</name>
</gene>
<evidence type="ECO:0000313" key="1">
    <source>
        <dbReference type="EMBL" id="SFF98808.1"/>
    </source>
</evidence>
<reference evidence="2" key="1">
    <citation type="submission" date="2016-10" db="EMBL/GenBank/DDBJ databases">
        <authorList>
            <person name="Varghese N."/>
            <person name="Submissions S."/>
        </authorList>
    </citation>
    <scope>NUCLEOTIDE SEQUENCE [LARGE SCALE GENOMIC DNA]</scope>
    <source>
        <strain evidence="2">DSM 23515</strain>
    </source>
</reference>
<organism evidence="1 2">
    <name type="scientific">Salegentibacter agarivorans</name>
    <dbReference type="NCBI Taxonomy" id="345907"/>
    <lineage>
        <taxon>Bacteria</taxon>
        <taxon>Pseudomonadati</taxon>
        <taxon>Bacteroidota</taxon>
        <taxon>Flavobacteriia</taxon>
        <taxon>Flavobacteriales</taxon>
        <taxon>Flavobacteriaceae</taxon>
        <taxon>Salegentibacter</taxon>
    </lineage>
</organism>
<accession>A0A1I2N5T4</accession>
<evidence type="ECO:0008006" key="3">
    <source>
        <dbReference type="Google" id="ProtNLM"/>
    </source>
</evidence>
<dbReference type="Gene3D" id="1.10.390.10">
    <property type="entry name" value="Neutral Protease Domain 2"/>
    <property type="match status" value="1"/>
</dbReference>
<evidence type="ECO:0000313" key="2">
    <source>
        <dbReference type="Proteomes" id="UP000199116"/>
    </source>
</evidence>
<protein>
    <recommendedName>
        <fullName evidence="3">Peptidase M1 membrane alanine aminopeptidase domain-containing protein</fullName>
    </recommendedName>
</protein>
<name>A0A1I2N5T4_9FLAO</name>
<dbReference type="RefSeq" id="WP_093305452.1">
    <property type="nucleotide sequence ID" value="NZ_FOOH01000018.1"/>
</dbReference>
<proteinExistence type="predicted"/>
<keyword evidence="2" id="KW-1185">Reference proteome</keyword>
<dbReference type="AlphaFoldDB" id="A0A1I2N5T4"/>